<evidence type="ECO:0000313" key="4">
    <source>
        <dbReference type="EMBL" id="KAG4411542.1"/>
    </source>
</evidence>
<dbReference type="CDD" id="cd03193">
    <property type="entry name" value="GST_C_Metaxin"/>
    <property type="match status" value="1"/>
</dbReference>
<evidence type="ECO:0000256" key="1">
    <source>
        <dbReference type="SAM" id="MobiDB-lite"/>
    </source>
</evidence>
<evidence type="ECO:0008006" key="6">
    <source>
        <dbReference type="Google" id="ProtNLM"/>
    </source>
</evidence>
<dbReference type="OrthoDB" id="198787at2759"/>
<feature type="domain" description="Metaxin glutathione S-transferase" evidence="2">
    <location>
        <begin position="241"/>
        <end position="307"/>
    </location>
</feature>
<dbReference type="Pfam" id="PF17171">
    <property type="entry name" value="GST_C_6"/>
    <property type="match status" value="1"/>
</dbReference>
<dbReference type="Proteomes" id="UP000664132">
    <property type="component" value="Unassembled WGS sequence"/>
</dbReference>
<organism evidence="4 5">
    <name type="scientific">Cadophora malorum</name>
    <dbReference type="NCBI Taxonomy" id="108018"/>
    <lineage>
        <taxon>Eukaryota</taxon>
        <taxon>Fungi</taxon>
        <taxon>Dikarya</taxon>
        <taxon>Ascomycota</taxon>
        <taxon>Pezizomycotina</taxon>
        <taxon>Leotiomycetes</taxon>
        <taxon>Helotiales</taxon>
        <taxon>Ploettnerulaceae</taxon>
        <taxon>Cadophora</taxon>
    </lineage>
</organism>
<feature type="compositionally biased region" description="Basic and acidic residues" evidence="1">
    <location>
        <begin position="1"/>
        <end position="18"/>
    </location>
</feature>
<dbReference type="InterPro" id="IPR050931">
    <property type="entry name" value="Mito_Protein_Transport_Metaxin"/>
</dbReference>
<evidence type="ECO:0000259" key="3">
    <source>
        <dbReference type="Pfam" id="PF17172"/>
    </source>
</evidence>
<dbReference type="EMBL" id="JAFJYH010000463">
    <property type="protein sequence ID" value="KAG4411542.1"/>
    <property type="molecule type" value="Genomic_DNA"/>
</dbReference>
<dbReference type="PANTHER" id="PTHR12289:SF44">
    <property type="entry name" value="OUTER MEMBRANE PROTEIN (SAM35), PUTATIVE (AFU_ORTHOLOGUE AFUA_1G13180)-RELATED"/>
    <property type="match status" value="1"/>
</dbReference>
<accession>A0A8H7T3A4</accession>
<evidence type="ECO:0000313" key="5">
    <source>
        <dbReference type="Proteomes" id="UP000664132"/>
    </source>
</evidence>
<dbReference type="PANTHER" id="PTHR12289">
    <property type="entry name" value="METAXIN RELATED"/>
    <property type="match status" value="1"/>
</dbReference>
<protein>
    <recommendedName>
        <fullName evidence="6">Mitochondrial outer membrane protein</fullName>
    </recommendedName>
</protein>
<reference evidence="4" key="1">
    <citation type="submission" date="2021-02" db="EMBL/GenBank/DDBJ databases">
        <title>Genome sequence Cadophora malorum strain M34.</title>
        <authorList>
            <person name="Stefanovic E."/>
            <person name="Vu D."/>
            <person name="Scully C."/>
            <person name="Dijksterhuis J."/>
            <person name="Roader J."/>
            <person name="Houbraken J."/>
        </authorList>
    </citation>
    <scope>NUCLEOTIDE SEQUENCE</scope>
    <source>
        <strain evidence="4">M34</strain>
    </source>
</reference>
<dbReference type="GO" id="GO:0001401">
    <property type="term" value="C:SAM complex"/>
    <property type="evidence" value="ECO:0007669"/>
    <property type="project" value="TreeGrafter"/>
</dbReference>
<gene>
    <name evidence="4" type="ORF">IFR04_015320</name>
</gene>
<keyword evidence="5" id="KW-1185">Reference proteome</keyword>
<feature type="domain" description="Thioredoxin-like fold" evidence="3">
    <location>
        <begin position="90"/>
        <end position="189"/>
    </location>
</feature>
<proteinExistence type="predicted"/>
<evidence type="ECO:0000259" key="2">
    <source>
        <dbReference type="Pfam" id="PF17171"/>
    </source>
</evidence>
<feature type="region of interest" description="Disordered" evidence="1">
    <location>
        <begin position="1"/>
        <end position="26"/>
    </location>
</feature>
<dbReference type="InterPro" id="IPR012336">
    <property type="entry name" value="Thioredoxin-like_fold"/>
</dbReference>
<comment type="caution">
    <text evidence="4">The sequence shown here is derived from an EMBL/GenBank/DDBJ whole genome shotgun (WGS) entry which is preliminary data.</text>
</comment>
<dbReference type="AlphaFoldDB" id="A0A8H7T3A4"/>
<sequence>MPPKKTSEKSQIDERTPSDDTQTSFARQTGKVREIFSIPAPIKKLFDLVPVVVYPANPLPQRAPKSARIPSLYVFSKGQDAAAGRPSFNPSCLKWQTFLNIAGVDHRLISSNNHASPTGALPFLLPAVRSSDSSQESLLPVPSNKFVKYATEHGGIVEESPSMRYSAYQSLLDHRIRNAWLFTLYLEPLNFDAVAYPLYIASTSSNPVVRTSISYQLRNAAEAELLKHTPIIDTDDLYSEADKAFEALSILLGEDSWFFGNDKPALFDASVFAYTQLLLDDNLGWKEKKLCRALRVRDNLVQHRERLLVRYYGGS</sequence>
<dbReference type="InterPro" id="IPR033468">
    <property type="entry name" value="Metaxin_GST"/>
</dbReference>
<dbReference type="GO" id="GO:0007005">
    <property type="term" value="P:mitochondrion organization"/>
    <property type="evidence" value="ECO:0007669"/>
    <property type="project" value="TreeGrafter"/>
</dbReference>
<name>A0A8H7T3A4_9HELO</name>
<dbReference type="Pfam" id="PF17172">
    <property type="entry name" value="GST_N_4"/>
    <property type="match status" value="1"/>
</dbReference>